<organism evidence="6 7">
    <name type="scientific">Tetrabaena socialis</name>
    <dbReference type="NCBI Taxonomy" id="47790"/>
    <lineage>
        <taxon>Eukaryota</taxon>
        <taxon>Viridiplantae</taxon>
        <taxon>Chlorophyta</taxon>
        <taxon>core chlorophytes</taxon>
        <taxon>Chlorophyceae</taxon>
        <taxon>CS clade</taxon>
        <taxon>Chlamydomonadales</taxon>
        <taxon>Tetrabaenaceae</taxon>
        <taxon>Tetrabaena</taxon>
    </lineage>
</organism>
<evidence type="ECO:0000256" key="4">
    <source>
        <dbReference type="SAM" id="MobiDB-lite"/>
    </source>
</evidence>
<keyword evidence="6" id="KW-0540">Nuclease</keyword>
<dbReference type="GO" id="GO:0000214">
    <property type="term" value="C:tRNA-intron endonuclease complex"/>
    <property type="evidence" value="ECO:0007669"/>
    <property type="project" value="TreeGrafter"/>
</dbReference>
<feature type="compositionally biased region" description="Basic and acidic residues" evidence="4">
    <location>
        <begin position="95"/>
        <end position="106"/>
    </location>
</feature>
<gene>
    <name evidence="6" type="ORF">TSOC_004375</name>
</gene>
<sequence>MGSLLKRRRPPHLLKPDQMDGGPGTAEEVAAVLEPLAGAAHLQGPPPAGQQQEEQQGQQQQGQELGQEQEVQGQGQQQQQPEQAREQQGQAEQGQAERGEPSRDAEPSQAAAAASEAEAAGTSAVDGCAADAGLGAAEPGRPGTADAGQEGPAGVGRSASVPAPAAGSGPGDAAGEAAGGGTGEAATSMAGGEREAAAAPAAAEDGVAAAPVGGEGEEGAAAAEAGAGAGRGGPGSPPLRGRGRRGRAAPRPPPFSPAAAGCRLVAVRLTVEEAFFLHHVLRCLQVRQYGAPPASMMMYGMAVQVPYGGSTAAGQIARGVYELQAGAPLPATAEHVRRLDSEGLWRACRAARSSFVTSYVAYHHLKAKGWIPRSGLLYGVDYVVYQLHPVGAHSDFGVMVVPLAPGGGPGGPHAPPLGWLDLQITNRLINQVCKRLVLLYVYDMRRHGGGEGEGQQQQQQQPEGREADHGSLACLQDFLVEERIVRRWVPDATRD</sequence>
<comment type="catalytic activity">
    <reaction evidence="3">
        <text>pretRNA = a 3'-half-tRNA molecule with a 5'-OH end + a 5'-half-tRNA molecule with a 2',3'-cyclic phosphate end + an intron with a 2',3'-cyclic phosphate and a 5'-hydroxyl terminus.</text>
        <dbReference type="EC" id="4.6.1.16"/>
    </reaction>
</comment>
<protein>
    <recommendedName>
        <fullName evidence="2">tRNA-intron lyase</fullName>
        <ecNumber evidence="2">4.6.1.16</ecNumber>
    </recommendedName>
</protein>
<keyword evidence="6" id="KW-0378">Hydrolase</keyword>
<comment type="caution">
    <text evidence="6">The sequence shown here is derived from an EMBL/GenBank/DDBJ whole genome shotgun (WGS) entry which is preliminary data.</text>
</comment>
<feature type="compositionally biased region" description="Low complexity" evidence="4">
    <location>
        <begin position="49"/>
        <end position="94"/>
    </location>
</feature>
<dbReference type="Pfam" id="PF01974">
    <property type="entry name" value="tRNA_int_endo"/>
    <property type="match status" value="1"/>
</dbReference>
<keyword evidence="7" id="KW-1185">Reference proteome</keyword>
<feature type="compositionally biased region" description="Low complexity" evidence="4">
    <location>
        <begin position="156"/>
        <end position="167"/>
    </location>
</feature>
<feature type="region of interest" description="Disordered" evidence="4">
    <location>
        <begin position="449"/>
        <end position="468"/>
    </location>
</feature>
<evidence type="ECO:0000256" key="1">
    <source>
        <dbReference type="ARBA" id="ARBA00008078"/>
    </source>
</evidence>
<dbReference type="Proteomes" id="UP000236333">
    <property type="component" value="Unassembled WGS sequence"/>
</dbReference>
<feature type="compositionally biased region" description="Low complexity" evidence="4">
    <location>
        <begin position="26"/>
        <end position="40"/>
    </location>
</feature>
<keyword evidence="6" id="KW-0255">Endonuclease</keyword>
<feature type="domain" description="tRNA intron endonuclease catalytic" evidence="5">
    <location>
        <begin position="355"/>
        <end position="441"/>
    </location>
</feature>
<dbReference type="AlphaFoldDB" id="A0A2J8A952"/>
<dbReference type="InterPro" id="IPR036167">
    <property type="entry name" value="tRNA_intron_Endo_cat-like_sf"/>
</dbReference>
<name>A0A2J8A952_9CHLO</name>
<evidence type="ECO:0000256" key="3">
    <source>
        <dbReference type="ARBA" id="ARBA00034031"/>
    </source>
</evidence>
<proteinExistence type="inferred from homology"/>
<dbReference type="GO" id="GO:0000379">
    <property type="term" value="P:tRNA-type intron splice site recognition and cleavage"/>
    <property type="evidence" value="ECO:0007669"/>
    <property type="project" value="TreeGrafter"/>
</dbReference>
<dbReference type="OrthoDB" id="548423at2759"/>
<evidence type="ECO:0000259" key="5">
    <source>
        <dbReference type="Pfam" id="PF01974"/>
    </source>
</evidence>
<dbReference type="InterPro" id="IPR006676">
    <property type="entry name" value="tRNA_splic"/>
</dbReference>
<dbReference type="GO" id="GO:0000213">
    <property type="term" value="F:tRNA-intron lyase activity"/>
    <property type="evidence" value="ECO:0007669"/>
    <property type="project" value="UniProtKB-EC"/>
</dbReference>
<feature type="compositionally biased region" description="Low complexity" evidence="4">
    <location>
        <begin position="184"/>
        <end position="212"/>
    </location>
</feature>
<dbReference type="EC" id="4.6.1.16" evidence="2"/>
<evidence type="ECO:0000313" key="7">
    <source>
        <dbReference type="Proteomes" id="UP000236333"/>
    </source>
</evidence>
<dbReference type="InterPro" id="IPR006677">
    <property type="entry name" value="tRNA_intron_Endonuc_cat-like"/>
</dbReference>
<dbReference type="Gene3D" id="3.40.1350.10">
    <property type="match status" value="1"/>
</dbReference>
<feature type="compositionally biased region" description="Low complexity" evidence="4">
    <location>
        <begin position="107"/>
        <end position="137"/>
    </location>
</feature>
<dbReference type="GO" id="GO:0005737">
    <property type="term" value="C:cytoplasm"/>
    <property type="evidence" value="ECO:0007669"/>
    <property type="project" value="TreeGrafter"/>
</dbReference>
<dbReference type="SUPFAM" id="SSF53032">
    <property type="entry name" value="tRNA-intron endonuclease catalytic domain-like"/>
    <property type="match status" value="1"/>
</dbReference>
<reference evidence="6 7" key="1">
    <citation type="journal article" date="2017" name="Mol. Biol. Evol.">
        <title>The 4-celled Tetrabaena socialis nuclear genome reveals the essential components for genetic control of cell number at the origin of multicellularity in the volvocine lineage.</title>
        <authorList>
            <person name="Featherston J."/>
            <person name="Arakaki Y."/>
            <person name="Hanschen E.R."/>
            <person name="Ferris P.J."/>
            <person name="Michod R.E."/>
            <person name="Olson B.J.S.C."/>
            <person name="Nozaki H."/>
            <person name="Durand P.M."/>
        </authorList>
    </citation>
    <scope>NUCLEOTIDE SEQUENCE [LARGE SCALE GENOMIC DNA]</scope>
    <source>
        <strain evidence="6 7">NIES-571</strain>
    </source>
</reference>
<dbReference type="InterPro" id="IPR011856">
    <property type="entry name" value="tRNA_endonuc-like_dom_sf"/>
</dbReference>
<comment type="similarity">
    <text evidence="1">Belongs to the tRNA-intron endonuclease family.</text>
</comment>
<feature type="compositionally biased region" description="Gly residues" evidence="4">
    <location>
        <begin position="168"/>
        <end position="183"/>
    </location>
</feature>
<feature type="region of interest" description="Disordered" evidence="4">
    <location>
        <begin position="1"/>
        <end position="255"/>
    </location>
</feature>
<dbReference type="PANTHER" id="PTHR21227">
    <property type="entry name" value="TRNA-SPLICING ENDONUCLEASE SUBUNIT SEN2"/>
    <property type="match status" value="1"/>
</dbReference>
<dbReference type="CDD" id="cd22363">
    <property type="entry name" value="tRNA-intron_lyase_C"/>
    <property type="match status" value="1"/>
</dbReference>
<accession>A0A2J8A952</accession>
<feature type="compositionally biased region" description="Basic residues" evidence="4">
    <location>
        <begin position="1"/>
        <end position="12"/>
    </location>
</feature>
<dbReference type="PANTHER" id="PTHR21227:SF0">
    <property type="entry name" value="TRNA-SPLICING ENDONUCLEASE SUBUNIT SEN2"/>
    <property type="match status" value="1"/>
</dbReference>
<dbReference type="GO" id="GO:0003676">
    <property type="term" value="F:nucleic acid binding"/>
    <property type="evidence" value="ECO:0007669"/>
    <property type="project" value="InterPro"/>
</dbReference>
<evidence type="ECO:0000313" key="6">
    <source>
        <dbReference type="EMBL" id="PNH09056.1"/>
    </source>
</evidence>
<dbReference type="EMBL" id="PGGS01000106">
    <property type="protein sequence ID" value="PNH09056.1"/>
    <property type="molecule type" value="Genomic_DNA"/>
</dbReference>
<evidence type="ECO:0000256" key="2">
    <source>
        <dbReference type="ARBA" id="ARBA00012573"/>
    </source>
</evidence>